<evidence type="ECO:0007829" key="8">
    <source>
        <dbReference type="PeptideAtlas" id="A0A1W2PPH6"/>
    </source>
</evidence>
<evidence type="ECO:0000256" key="2">
    <source>
        <dbReference type="ARBA" id="ARBA00022898"/>
    </source>
</evidence>
<dbReference type="Gene3D" id="3.40.640.10">
    <property type="entry name" value="Type I PLP-dependent aspartate aminotransferase-like (Major domain)"/>
    <property type="match status" value="1"/>
</dbReference>
<keyword evidence="3" id="KW-0560">Oxidoreductase</keyword>
<keyword evidence="7" id="KW-1185">Reference proteome</keyword>
<keyword evidence="2" id="KW-0663">Pyridoxal phosphate</keyword>
<dbReference type="Proteomes" id="UP000005640">
    <property type="component" value="Chromosome 9"/>
</dbReference>
<proteinExistence type="evidence at protein level"/>
<dbReference type="Ensembl" id="ENST00000639840.1">
    <property type="protein sequence ID" value="ENSP00000491161.1"/>
    <property type="gene ID" value="ENSG00000178445.11"/>
</dbReference>
<dbReference type="ExpressionAtlas" id="A0A1W2PPH6">
    <property type="expression patterns" value="baseline and differential"/>
</dbReference>
<dbReference type="InterPro" id="IPR049315">
    <property type="entry name" value="GDC-P_N"/>
</dbReference>
<dbReference type="GO" id="GO:0004375">
    <property type="term" value="F:glycine dehydrogenase (decarboxylating) activity"/>
    <property type="evidence" value="ECO:0007669"/>
    <property type="project" value="UniProtKB-EC"/>
</dbReference>
<keyword evidence="8 9" id="KW-1267">Proteomics identification</keyword>
<dbReference type="SMR" id="A0A1W2PPH6"/>
<reference evidence="6" key="4">
    <citation type="submission" date="2025-08" db="UniProtKB">
        <authorList>
            <consortium name="Ensembl"/>
        </authorList>
    </citation>
    <scope>IDENTIFICATION</scope>
</reference>
<dbReference type="OrthoDB" id="6537869at2759"/>
<dbReference type="PANTHER" id="PTHR11773">
    <property type="entry name" value="GLYCINE DEHYDROGENASE, DECARBOXYLATING"/>
    <property type="match status" value="1"/>
</dbReference>
<dbReference type="AlphaFoldDB" id="A0A1W2PPH6"/>
<evidence type="ECO:0000313" key="6">
    <source>
        <dbReference type="Ensembl" id="ENSP00000491161.1"/>
    </source>
</evidence>
<dbReference type="InterPro" id="IPR015421">
    <property type="entry name" value="PyrdxlP-dep_Trfase_major"/>
</dbReference>
<evidence type="ECO:0000259" key="5">
    <source>
        <dbReference type="Pfam" id="PF02347"/>
    </source>
</evidence>
<dbReference type="EMBL" id="AL162411">
    <property type="status" value="NOT_ANNOTATED_CDS"/>
    <property type="molecule type" value="Genomic_DNA"/>
</dbReference>
<comment type="catalytic activity">
    <reaction evidence="4">
        <text>N(6)-[(R)-lipoyl]-L-lysyl-[glycine-cleavage complex H protein] + glycine + H(+) = N(6)-[(R)-S(8)-aminomethyldihydrolipoyl]-L-lysyl-[glycine-cleavage complex H protein] + CO2</text>
        <dbReference type="Rhea" id="RHEA:24304"/>
        <dbReference type="Rhea" id="RHEA-COMP:10494"/>
        <dbReference type="Rhea" id="RHEA-COMP:10495"/>
        <dbReference type="ChEBI" id="CHEBI:15378"/>
        <dbReference type="ChEBI" id="CHEBI:16526"/>
        <dbReference type="ChEBI" id="CHEBI:57305"/>
        <dbReference type="ChEBI" id="CHEBI:83099"/>
        <dbReference type="ChEBI" id="CHEBI:83143"/>
        <dbReference type="EC" id="1.4.4.2"/>
    </reaction>
</comment>
<dbReference type="ChiTaRS" id="GLDC">
    <property type="organism name" value="human"/>
</dbReference>
<dbReference type="PANTHER" id="PTHR11773:SF1">
    <property type="entry name" value="GLYCINE DEHYDROGENASE (DECARBOXYLATING), MITOCHONDRIAL"/>
    <property type="match status" value="1"/>
</dbReference>
<dbReference type="MassIVE" id="A0A1W2PPH6"/>
<protein>
    <recommendedName>
        <fullName evidence="1">glycine dehydrogenase (aminomethyl-transferring)</fullName>
        <ecNumber evidence="1">1.4.4.2</ecNumber>
    </recommendedName>
</protein>
<evidence type="ECO:0007829" key="9">
    <source>
        <dbReference type="ProteomicsDB" id="A0A1W2PPH6"/>
    </source>
</evidence>
<name>A0A1W2PPH6_HUMAN</name>
<reference evidence="6 7" key="2">
    <citation type="journal article" date="2004" name="Nature">
        <title>DNA sequence and analysis of human chromosome 9.</title>
        <authorList>
            <person name="Humphray S.J."/>
            <person name="Oliver K."/>
            <person name="Hunt A.R."/>
            <person name="Plumb R.W."/>
            <person name="Loveland J.E."/>
            <person name="Howe K.L."/>
            <person name="Andrews T.D."/>
            <person name="Searle S."/>
            <person name="Hunt S.E."/>
            <person name="Scott C.E."/>
            <person name="Jones M.C."/>
            <person name="Ainscough R."/>
            <person name="Almeida J.P."/>
            <person name="Ambrose K.D."/>
            <person name="Ashwell R.I."/>
            <person name="Babbage A.K."/>
            <person name="Babbage S."/>
            <person name="Bagguley C.L."/>
            <person name="Bailey J."/>
            <person name="Banerjee R."/>
            <person name="Barker D.J."/>
            <person name="Barlow K.F."/>
            <person name="Bates K."/>
            <person name="Beasley H."/>
            <person name="Beasley O."/>
            <person name="Bird C.P."/>
            <person name="Bray-Allen S."/>
            <person name="Brown A.J."/>
            <person name="Brown J.Y."/>
            <person name="Burford D."/>
            <person name="Burrill W."/>
            <person name="Burton J."/>
            <person name="Carder C."/>
            <person name="Carter N.P."/>
            <person name="Chapman J.C."/>
            <person name="Chen Y."/>
            <person name="Clarke G."/>
            <person name="Clark S.Y."/>
            <person name="Clee C.M."/>
            <person name="Clegg S."/>
            <person name="Collier R.E."/>
            <person name="Corby N."/>
            <person name="Crosier M."/>
            <person name="Cummings A.T."/>
            <person name="Davies J."/>
            <person name="Dhami P."/>
            <person name="Dunn M."/>
            <person name="Dutta I."/>
            <person name="Dyer L.W."/>
            <person name="Earthrowl M.E."/>
            <person name="Faulkner L."/>
            <person name="Fleming C.J."/>
            <person name="Frankish A."/>
            <person name="Frankland J.A."/>
            <person name="French L."/>
            <person name="Fricker D.G."/>
            <person name="Garner P."/>
            <person name="Garnett J."/>
            <person name="Ghori J."/>
            <person name="Gilbert J.G."/>
            <person name="Glison C."/>
            <person name="Grafham D.V."/>
            <person name="Gribble S."/>
            <person name="Griffiths C."/>
            <person name="Griffiths-Jones S."/>
            <person name="Grocock R."/>
            <person name="Guy J."/>
            <person name="Hall R.E."/>
            <person name="Hammond S."/>
            <person name="Harley J.L."/>
            <person name="Harrison E.S."/>
            <person name="Hart E.A."/>
            <person name="Heath P.D."/>
            <person name="Henderson C.D."/>
            <person name="Hopkins B.L."/>
            <person name="Howard P.J."/>
            <person name="Howden P.J."/>
            <person name="Huckle E."/>
            <person name="Johnson C."/>
            <person name="Johnson D."/>
            <person name="Joy A.A."/>
            <person name="Kay M."/>
            <person name="Keenan S."/>
            <person name="Kershaw J.K."/>
            <person name="Kimberley A.M."/>
            <person name="King A."/>
            <person name="Knights A."/>
            <person name="Laird G.K."/>
            <person name="Langford C."/>
            <person name="Lawlor S."/>
            <person name="Leongamornlert D.A."/>
            <person name="Leversha M."/>
            <person name="Lloyd C."/>
            <person name="Lloyd D.M."/>
            <person name="Lovell J."/>
            <person name="Martin S."/>
            <person name="Mashreghi-Mohammadi M."/>
            <person name="Matthews L."/>
            <person name="McLaren S."/>
            <person name="McLay K.E."/>
            <person name="McMurray A."/>
            <person name="Milne S."/>
            <person name="Nickerson T."/>
            <person name="Nisbett J."/>
            <person name="Nordsiek G."/>
            <person name="Pearce A.V."/>
            <person name="Peck A.I."/>
            <person name="Porter K.M."/>
            <person name="Pandian R."/>
            <person name="Pelan S."/>
            <person name="Phillimore B."/>
            <person name="Povey S."/>
            <person name="Ramsey Y."/>
            <person name="Rand V."/>
            <person name="Scharfe M."/>
            <person name="Sehra H.K."/>
            <person name="Shownkeen R."/>
            <person name="Sims S.K."/>
            <person name="Skuce C.D."/>
            <person name="Smith M."/>
            <person name="Steward C.A."/>
            <person name="Swarbreck D."/>
            <person name="Sycamore N."/>
            <person name="Tester J."/>
            <person name="Thorpe A."/>
            <person name="Tracey A."/>
            <person name="Tromans A."/>
            <person name="Thomas D.W."/>
            <person name="Wall M."/>
            <person name="Wallis J.M."/>
            <person name="West A.P."/>
            <person name="Whitehead S.L."/>
            <person name="Willey D.L."/>
            <person name="Williams S.A."/>
            <person name="Wilming L."/>
            <person name="Wray P.W."/>
            <person name="Young L."/>
            <person name="Ashurst J.L."/>
            <person name="Coulson A."/>
            <person name="Blocker H."/>
            <person name="Durbin R."/>
            <person name="Sulston J.E."/>
            <person name="Hubbard T."/>
            <person name="Jackson M.J."/>
            <person name="Bentley D.R."/>
            <person name="Beck S."/>
            <person name="Rogers J."/>
            <person name="Dunham I."/>
        </authorList>
    </citation>
    <scope>NUCLEOTIDE SEQUENCE [LARGE SCALE GENOMIC DNA]</scope>
</reference>
<dbReference type="HGNC" id="HGNC:4313">
    <property type="gene designation" value="GLDC"/>
</dbReference>
<gene>
    <name evidence="6" type="primary">GLDC</name>
</gene>
<dbReference type="Antibodypedia" id="9715">
    <property type="antibodies" value="198 antibodies from 31 providers"/>
</dbReference>
<dbReference type="VEuPathDB" id="HostDB:ENSG00000178445"/>
<evidence type="ECO:0000256" key="3">
    <source>
        <dbReference type="ARBA" id="ARBA00023002"/>
    </source>
</evidence>
<evidence type="ECO:0000256" key="1">
    <source>
        <dbReference type="ARBA" id="ARBA00012134"/>
    </source>
</evidence>
<reference evidence="6" key="5">
    <citation type="submission" date="2025-09" db="UniProtKB">
        <authorList>
            <consortium name="Ensembl"/>
        </authorList>
    </citation>
    <scope>IDENTIFICATION</scope>
</reference>
<dbReference type="Gene3D" id="3.90.1150.10">
    <property type="entry name" value="Aspartate Aminotransferase, domain 1"/>
    <property type="match status" value="1"/>
</dbReference>
<evidence type="ECO:0000313" key="7">
    <source>
        <dbReference type="Proteomes" id="UP000005640"/>
    </source>
</evidence>
<dbReference type="OpenTargets" id="ENSG00000178445"/>
<organism evidence="6 7">
    <name type="scientific">Homo sapiens</name>
    <name type="common">Human</name>
    <dbReference type="NCBI Taxonomy" id="9606"/>
    <lineage>
        <taxon>Eukaryota</taxon>
        <taxon>Metazoa</taxon>
        <taxon>Chordata</taxon>
        <taxon>Craniata</taxon>
        <taxon>Vertebrata</taxon>
        <taxon>Euteleostomi</taxon>
        <taxon>Mammalia</taxon>
        <taxon>Eutheria</taxon>
        <taxon>Euarchontoglires</taxon>
        <taxon>Primates</taxon>
        <taxon>Haplorrhini</taxon>
        <taxon>Catarrhini</taxon>
        <taxon>Hominidae</taxon>
        <taxon>Homo</taxon>
    </lineage>
</organism>
<dbReference type="GO" id="GO:0006546">
    <property type="term" value="P:glycine catabolic process"/>
    <property type="evidence" value="ECO:0007669"/>
    <property type="project" value="InterPro"/>
</dbReference>
<accession>A0A1W2PPH6</accession>
<dbReference type="EMBL" id="AL353718">
    <property type="status" value="NOT_ANNOTATED_CDS"/>
    <property type="molecule type" value="Genomic_DNA"/>
</dbReference>
<dbReference type="GeneTree" id="ENSGT00390000017970"/>
<dbReference type="SUPFAM" id="SSF53383">
    <property type="entry name" value="PLP-dependent transferases"/>
    <property type="match status" value="1"/>
</dbReference>
<dbReference type="Pfam" id="PF02347">
    <property type="entry name" value="GDC-P"/>
    <property type="match status" value="1"/>
</dbReference>
<evidence type="ECO:0000256" key="4">
    <source>
        <dbReference type="ARBA" id="ARBA00049026"/>
    </source>
</evidence>
<dbReference type="FunFam" id="3.40.640.10:FF:000199">
    <property type="entry name" value="Glycine dehydrogenase [decarboxylating], mitochondrial"/>
    <property type="match status" value="1"/>
</dbReference>
<dbReference type="InterPro" id="IPR015422">
    <property type="entry name" value="PyrdxlP-dep_Trfase_small"/>
</dbReference>
<dbReference type="Bgee" id="ENSG00000178445">
    <property type="expression patterns" value="Expressed in right lobe of liver and 151 other cell types or tissues"/>
</dbReference>
<feature type="domain" description="Glycine cleavage system P-protein N-terminal" evidence="5">
    <location>
        <begin position="14"/>
        <end position="140"/>
    </location>
</feature>
<dbReference type="InterPro" id="IPR015424">
    <property type="entry name" value="PyrdxlP-dep_Trfase"/>
</dbReference>
<dbReference type="InterPro" id="IPR020581">
    <property type="entry name" value="GDC_P"/>
</dbReference>
<sequence>MGWRPGRGAPHFLGENEILATLHAISSKNQIWRSYIGMGYYNCSVPQTILRNLLENSGWITQYTPYQPEVSQGRLESLLNYQTMVCDITGLDMANASLLDEGTAAAEALQLCYRHNKRRKFLVDPRCHPQTIAVVQTRAK</sequence>
<dbReference type="EC" id="1.4.4.2" evidence="1"/>
<dbReference type="Ensembl" id="ENST00000639840.1">
    <property type="protein sequence ID" value="ENSP00000491161.1"/>
    <property type="gene ID" value="ENSG00000178445.10"/>
</dbReference>
<feature type="non-terminal residue" evidence="6">
    <location>
        <position position="140"/>
    </location>
</feature>
<reference evidence="6 7" key="3">
    <citation type="journal article" date="2004" name="Nature">
        <title>Finishing the euchromatic sequence of the human genome.</title>
        <authorList>
            <consortium name="International Human Genome Sequencing Consortium"/>
        </authorList>
    </citation>
    <scope>NUCLEOTIDE SEQUENCE [LARGE SCALE GENOMIC DNA]</scope>
</reference>
<reference evidence="6 7" key="1">
    <citation type="journal article" date="2001" name="Nature">
        <title>Initial sequencing and analysis of the human genome.</title>
        <authorList>
            <consortium name="International Human Genome Sequencing Consortium"/>
            <person name="Lander E.S."/>
            <person name="Linton L.M."/>
            <person name="Birren B."/>
            <person name="Nusbaum C."/>
            <person name="Zody M.C."/>
            <person name="Baldwin J."/>
            <person name="Devon K."/>
            <person name="Dewar K."/>
            <person name="Doyle M."/>
            <person name="FitzHugh W."/>
            <person name="Funke R."/>
            <person name="Gage D."/>
            <person name="Harris K."/>
            <person name="Heaford A."/>
            <person name="Howland J."/>
            <person name="Kann L."/>
            <person name="Lehoczky J."/>
            <person name="LeVine R."/>
            <person name="McEwan P."/>
            <person name="McKernan K."/>
            <person name="Meldrim J."/>
            <person name="Mesirov J.P."/>
            <person name="Miranda C."/>
            <person name="Morris W."/>
            <person name="Naylor J."/>
            <person name="Raymond C."/>
            <person name="Rosetti M."/>
            <person name="Santos R."/>
            <person name="Sheridan A."/>
            <person name="Sougnez C."/>
            <person name="Stange-Thomann N."/>
            <person name="Stojanovic N."/>
            <person name="Subramanian A."/>
            <person name="Wyman D."/>
            <person name="Rogers J."/>
            <person name="Sulston J."/>
            <person name="Ainscough R."/>
            <person name="Beck S."/>
            <person name="Bentley D."/>
            <person name="Burton J."/>
            <person name="Clee C."/>
            <person name="Carter N."/>
            <person name="Coulson A."/>
            <person name="Deadman R."/>
            <person name="Deloukas P."/>
            <person name="Dunham A."/>
            <person name="Dunham I."/>
            <person name="Durbin R."/>
            <person name="French L."/>
            <person name="Grafham D."/>
            <person name="Gregory S."/>
            <person name="Hubbard T."/>
            <person name="Humphray S."/>
            <person name="Hunt A."/>
            <person name="Jones M."/>
            <person name="Lloyd C."/>
            <person name="McMurray A."/>
            <person name="Matthews L."/>
            <person name="Mercer S."/>
            <person name="Milne S."/>
            <person name="Mullikin J.C."/>
            <person name="Mungall A."/>
            <person name="Plumb R."/>
            <person name="Ross M."/>
            <person name="Shownkeen R."/>
            <person name="Sims S."/>
            <person name="Waterston R.H."/>
            <person name="Wilson R.K."/>
            <person name="Hillier L.W."/>
            <person name="McPherson J.D."/>
            <person name="Marra M.A."/>
            <person name="Mardis E.R."/>
            <person name="Fulton L.A."/>
            <person name="Chinwalla A.T."/>
            <person name="Pepin K.H."/>
            <person name="Gish W.R."/>
            <person name="Chissoe S.L."/>
            <person name="Wendl M.C."/>
            <person name="Delehaunty K.D."/>
            <person name="Miner T.L."/>
            <person name="Delehaunty A."/>
            <person name="Kramer J.B."/>
            <person name="Cook L.L."/>
            <person name="Fulton R.S."/>
            <person name="Johnson D.L."/>
            <person name="Minx P.J."/>
            <person name="Clifton S.W."/>
            <person name="Hawkins T."/>
            <person name="Branscomb E."/>
            <person name="Predki P."/>
            <person name="Richardson P."/>
            <person name="Wenning S."/>
            <person name="Slezak T."/>
            <person name="Doggett N."/>
            <person name="Cheng J.F."/>
            <person name="Olsen A."/>
            <person name="Lucas S."/>
            <person name="Elkin C."/>
            <person name="Uberbacher E."/>
            <person name="Frazier M."/>
            <person name="Gibbs R.A."/>
            <person name="Muzny D.M."/>
            <person name="Scherer S.E."/>
            <person name="Bouck J.B."/>
            <person name="Sodergren E.J."/>
            <person name="Worley K.C."/>
            <person name="Rives C.M."/>
            <person name="Gorrell J.H."/>
            <person name="Metzker M.L."/>
            <person name="Naylor S.L."/>
            <person name="Kucherlapati R.S."/>
            <person name="Nelson D.L."/>
            <person name="Weinstock G.M."/>
            <person name="Sakaki Y."/>
            <person name="Fujiyama A."/>
            <person name="Hattori M."/>
            <person name="Yada T."/>
            <person name="Toyoda A."/>
            <person name="Itoh T."/>
            <person name="Kawagoe C."/>
            <person name="Watanabe H."/>
            <person name="Totoki Y."/>
            <person name="Taylor T."/>
            <person name="Weissenbach J."/>
            <person name="Heilig R."/>
            <person name="Saurin W."/>
            <person name="Artiguenave F."/>
            <person name="Brottier P."/>
            <person name="Bruls T."/>
            <person name="Pelletier E."/>
            <person name="Robert C."/>
            <person name="Wincker P."/>
            <person name="Smith D.R."/>
            <person name="Doucette-Stamm L."/>
            <person name="Rubenfield M."/>
            <person name="Weinstock K."/>
            <person name="Lee H.M."/>
            <person name="Dubois J."/>
            <person name="Rosenthal A."/>
            <person name="Platzer M."/>
            <person name="Nyakatura G."/>
            <person name="Taudien S."/>
            <person name="Rump A."/>
            <person name="Yang H."/>
            <person name="Yu J."/>
            <person name="Wang J."/>
            <person name="Huang G."/>
            <person name="Gu J."/>
            <person name="Hood L."/>
            <person name="Rowen L."/>
            <person name="Madan A."/>
            <person name="Qin S."/>
            <person name="Davis R.W."/>
            <person name="Federspiel N.A."/>
            <person name="Abola A.P."/>
            <person name="Proctor M.J."/>
            <person name="Myers R.M."/>
            <person name="Schmutz J."/>
            <person name="Dickson M."/>
            <person name="Grimwood J."/>
            <person name="Cox D.R."/>
            <person name="Olson M.V."/>
            <person name="Kaul R."/>
            <person name="Raymond C."/>
            <person name="Shimizu N."/>
            <person name="Kawasaki K."/>
            <person name="Minoshima S."/>
            <person name="Evans G.A."/>
            <person name="Athanasiou M."/>
            <person name="Schultz R."/>
            <person name="Roe B.A."/>
            <person name="Chen F."/>
            <person name="Pan H."/>
            <person name="Ramser J."/>
            <person name="Lehrach H."/>
            <person name="Reinhardt R."/>
            <person name="McCombie W.R."/>
            <person name="de la Bastide M."/>
            <person name="Dedhia N."/>
            <person name="Blocker H."/>
            <person name="Hornischer K."/>
            <person name="Nordsiek G."/>
            <person name="Agarwala R."/>
            <person name="Aravind L."/>
            <person name="Bailey J.A."/>
            <person name="Bateman A."/>
            <person name="Batzoglou S."/>
            <person name="Birney E."/>
            <person name="Bork P."/>
            <person name="Brown D.G."/>
            <person name="Burge C.B."/>
            <person name="Cerutti L."/>
            <person name="Chen H.C."/>
            <person name="Church D."/>
            <person name="Clamp M."/>
            <person name="Copley R.R."/>
            <person name="Doerks T."/>
            <person name="Eddy S.R."/>
            <person name="Eichler E.E."/>
            <person name="Furey T.S."/>
            <person name="Galagan J."/>
            <person name="Gilbert J.G."/>
            <person name="Harmon C."/>
            <person name="Hayashizaki Y."/>
            <person name="Haussler D."/>
            <person name="Hermjakob H."/>
            <person name="Hokamp K."/>
            <person name="Jang W."/>
            <person name="Johnson L.S."/>
            <person name="Jones T.A."/>
            <person name="Kasif S."/>
            <person name="Kaspryzk A."/>
            <person name="Kennedy S."/>
            <person name="Kent W.J."/>
            <person name="Kitts P."/>
            <person name="Koonin E.V."/>
            <person name="Korf I."/>
            <person name="Kulp D."/>
            <person name="Lancet D."/>
            <person name="Lowe T.M."/>
            <person name="McLysaght A."/>
            <person name="Mikkelsen T."/>
            <person name="Moran J.V."/>
            <person name="Mulder N."/>
            <person name="Pollara V.J."/>
            <person name="Ponting C.P."/>
            <person name="Schuler G."/>
            <person name="Schultz J."/>
            <person name="Slater G."/>
            <person name="Smit A.F."/>
            <person name="Stupka E."/>
            <person name="Szustakowski J."/>
            <person name="Thierry-Mieg D."/>
            <person name="Thierry-Mieg J."/>
            <person name="Wagner L."/>
            <person name="Wallis J."/>
            <person name="Wheeler R."/>
            <person name="Williams A."/>
            <person name="Wolf Y.I."/>
            <person name="Wolfe K.H."/>
            <person name="Yang S.P."/>
            <person name="Yeh R.F."/>
            <person name="Collins F."/>
            <person name="Guyer M.S."/>
            <person name="Peterson J."/>
            <person name="Felsenfeld A."/>
            <person name="Wetterstrand K.A."/>
            <person name="Patrinos A."/>
            <person name="Morgan M.J."/>
            <person name="de Jong P."/>
            <person name="Catanese J.J."/>
            <person name="Osoegawa K."/>
            <person name="Shizuya H."/>
            <person name="Choi S."/>
            <person name="Chen Y.J."/>
        </authorList>
    </citation>
    <scope>NUCLEOTIDE SEQUENCE [LARGE SCALE GENOMIC DNA]</scope>
</reference>